<evidence type="ECO:0000256" key="1">
    <source>
        <dbReference type="SAM" id="SignalP"/>
    </source>
</evidence>
<accession>A0A8K1I7P6</accession>
<dbReference type="AlphaFoldDB" id="A0A8K1I7P6"/>
<feature type="chain" id="PRO_5035423941" evidence="1">
    <location>
        <begin position="20"/>
        <end position="132"/>
    </location>
</feature>
<dbReference type="RefSeq" id="YP_010218760.1">
    <property type="nucleotide sequence ID" value="NC_058917.1"/>
</dbReference>
<keyword evidence="2" id="KW-0496">Mitochondrion</keyword>
<sequence length="132" mass="13790">MLFLSYLVLFIESGGRGRAEQLVGLDHVPQSLPGSLSLTVLPSVGSLASLFLHASTFGEEGAGSPRETGTGRGTGTGTSRWVDHYFGAGRPVSRPAGPACSLHAGGAAGKKIKLFLVFLLPVAKIWSRPLFI</sequence>
<reference evidence="2" key="1">
    <citation type="submission" date="2021-01" db="EMBL/GenBank/DDBJ databases">
        <authorList>
            <person name="Sun H.-H."/>
            <person name="Zhang S."/>
            <person name="Zhang Y.-J."/>
        </authorList>
    </citation>
    <scope>NUCLEOTIDE SEQUENCE</scope>
    <source>
        <strain evidence="2">CMM1</strain>
    </source>
</reference>
<proteinExistence type="predicted"/>
<gene>
    <name evidence="2" type="primary">orf132E</name>
</gene>
<feature type="signal peptide" evidence="1">
    <location>
        <begin position="1"/>
        <end position="19"/>
    </location>
</feature>
<dbReference type="GeneID" id="68665115"/>
<keyword evidence="1" id="KW-0732">Signal</keyword>
<evidence type="ECO:0000313" key="2">
    <source>
        <dbReference type="EMBL" id="UBU98453.1"/>
    </source>
</evidence>
<name>A0A8K1I7P6_9PEZI</name>
<protein>
    <submittedName>
        <fullName evidence="2">Uncharacterized protein</fullName>
    </submittedName>
</protein>
<organism evidence="2">
    <name type="scientific">Morchella brunnea</name>
    <dbReference type="NCBI Taxonomy" id="1174671"/>
    <lineage>
        <taxon>Eukaryota</taxon>
        <taxon>Fungi</taxon>
        <taxon>Dikarya</taxon>
        <taxon>Ascomycota</taxon>
        <taxon>Pezizomycotina</taxon>
        <taxon>Pezizomycetes</taxon>
        <taxon>Pezizales</taxon>
        <taxon>Morchellaceae</taxon>
        <taxon>Morchella</taxon>
    </lineage>
</organism>
<dbReference type="EMBL" id="MW538937">
    <property type="protein sequence ID" value="UBU98453.1"/>
    <property type="molecule type" value="Genomic_DNA"/>
</dbReference>
<geneLocation type="mitochondrion" evidence="2"/>